<dbReference type="InterPro" id="IPR008991">
    <property type="entry name" value="Translation_prot_SH3-like_sf"/>
</dbReference>
<dbReference type="eggNOG" id="COG0250">
    <property type="taxonomic scope" value="Bacteria"/>
</dbReference>
<organism evidence="3 4">
    <name type="scientific">Desulfurobacterium thermolithotrophum (strain DSM 11699 / BSA)</name>
    <dbReference type="NCBI Taxonomy" id="868864"/>
    <lineage>
        <taxon>Bacteria</taxon>
        <taxon>Pseudomonadati</taxon>
        <taxon>Aquificota</taxon>
        <taxon>Aquificia</taxon>
        <taxon>Desulfurobacteriales</taxon>
        <taxon>Desulfurobacteriaceae</taxon>
        <taxon>Desulfurobacterium</taxon>
    </lineage>
</organism>
<proteinExistence type="predicted"/>
<evidence type="ECO:0000313" key="4">
    <source>
        <dbReference type="Proteomes" id="UP000007102"/>
    </source>
</evidence>
<accession>F0S205</accession>
<dbReference type="FunCoup" id="F0S205">
    <property type="interactions" value="10"/>
</dbReference>
<keyword evidence="4" id="KW-1185">Reference proteome</keyword>
<dbReference type="AlphaFoldDB" id="F0S205"/>
<evidence type="ECO:0000313" key="3">
    <source>
        <dbReference type="EMBL" id="ADY74086.1"/>
    </source>
</evidence>
<keyword evidence="1" id="KW-0804">Transcription</keyword>
<sequence>MFEIDTPKWHVVYIKPRKEEVVKVQLERIGIKTFYPKVKVVKKGIEKVEPMFPLYMFAKFSVVKDFFNVHFARGVKRVVKFGNQVPSLSEEFIEYLRSVNGCLIENKLGIKESDCVKIVDGPFRNFTGKVLKMKRGEERVVVLLKAMNSLTLEVPVEYVEITTERKNA</sequence>
<name>F0S205_DESTD</name>
<evidence type="ECO:0000256" key="1">
    <source>
        <dbReference type="ARBA" id="ARBA00023163"/>
    </source>
</evidence>
<dbReference type="SMART" id="SM00739">
    <property type="entry name" value="KOW"/>
    <property type="match status" value="1"/>
</dbReference>
<gene>
    <name evidence="3" type="ordered locus">Dester_1456</name>
</gene>
<dbReference type="InParanoid" id="F0S205"/>
<dbReference type="InterPro" id="IPR036735">
    <property type="entry name" value="NGN_dom_sf"/>
</dbReference>
<feature type="domain" description="KOW" evidence="2">
    <location>
        <begin position="109"/>
        <end position="136"/>
    </location>
</feature>
<evidence type="ECO:0000259" key="2">
    <source>
        <dbReference type="SMART" id="SM00739"/>
    </source>
</evidence>
<dbReference type="KEGG" id="dte:Dester_1456"/>
<dbReference type="Pfam" id="PF02357">
    <property type="entry name" value="NusG"/>
    <property type="match status" value="1"/>
</dbReference>
<dbReference type="Proteomes" id="UP000007102">
    <property type="component" value="Chromosome"/>
</dbReference>
<dbReference type="SUPFAM" id="SSF82679">
    <property type="entry name" value="N-utilization substance G protein NusG, N-terminal domain"/>
    <property type="match status" value="1"/>
</dbReference>
<reference evidence="4" key="2">
    <citation type="submission" date="2011-02" db="EMBL/GenBank/DDBJ databases">
        <title>The complete genome of Desulfurobacterium thermolithotrophum DSM 11699.</title>
        <authorList>
            <consortium name="US DOE Joint Genome Institute (JGI-PGF)"/>
            <person name="Lucas S."/>
            <person name="Copeland A."/>
            <person name="Lapidus A."/>
            <person name="Bruce D."/>
            <person name="Goodwin L."/>
            <person name="Pitluck S."/>
            <person name="Kyrpides N."/>
            <person name="Mavromatis K."/>
            <person name="Pagani I."/>
            <person name="Ivanova N."/>
            <person name="Mikhailova N."/>
            <person name="Daligault H."/>
            <person name="Detter J.C."/>
            <person name="Tapia R."/>
            <person name="Han C."/>
            <person name="Land M."/>
            <person name="Hauser L."/>
            <person name="Markowitz V."/>
            <person name="Cheng J.-F."/>
            <person name="Hugenholtz P."/>
            <person name="Woyke T."/>
            <person name="Wu D."/>
            <person name="Spring S."/>
            <person name="Brambilla E."/>
            <person name="Klenk H.-P."/>
            <person name="Eisen J.A."/>
        </authorList>
    </citation>
    <scope>NUCLEOTIDE SEQUENCE [LARGE SCALE GENOMIC DNA]</scope>
    <source>
        <strain evidence="4">DSM 11699 / BSA</strain>
    </source>
</reference>
<dbReference type="RefSeq" id="WP_013639034.1">
    <property type="nucleotide sequence ID" value="NC_015185.1"/>
</dbReference>
<reference evidence="3 4" key="1">
    <citation type="journal article" date="2011" name="Stand. Genomic Sci.">
        <title>Complete genome sequence of the thermophilic sulfur-reducer Desulfurobacterium thermolithotrophum type strain (BSA(T)) from a deep-sea hydrothermal vent.</title>
        <authorList>
            <person name="Goker M."/>
            <person name="Daligault H."/>
            <person name="Mwirichia R."/>
            <person name="Lapidus A."/>
            <person name="Lucas S."/>
            <person name="Deshpande S."/>
            <person name="Pagani I."/>
            <person name="Tapia R."/>
            <person name="Cheng J.F."/>
            <person name="Goodwin L."/>
            <person name="Pitluck S."/>
            <person name="Liolios K."/>
            <person name="Ivanova N."/>
            <person name="Mavromatis K."/>
            <person name="Mikhailova N."/>
            <person name="Pati A."/>
            <person name="Chen A."/>
            <person name="Palaniappan K."/>
            <person name="Han C."/>
            <person name="Land M."/>
            <person name="Hauser L."/>
            <person name="Pan C."/>
            <person name="Brambilla E.M."/>
            <person name="Rohde M."/>
            <person name="Spring S."/>
            <person name="Sikorski J."/>
            <person name="Wirth R."/>
            <person name="Detter J.C."/>
            <person name="Woyke T."/>
            <person name="Bristow J."/>
            <person name="Eisen J.A."/>
            <person name="Markowitz V."/>
            <person name="Hugenholtz P."/>
            <person name="Kyrpides N.C."/>
            <person name="Klenk H.P."/>
        </authorList>
    </citation>
    <scope>NUCLEOTIDE SEQUENCE [LARGE SCALE GENOMIC DNA]</scope>
    <source>
        <strain evidence="4">DSM 11699 / BSA</strain>
    </source>
</reference>
<dbReference type="Gene3D" id="3.30.70.940">
    <property type="entry name" value="NusG, N-terminal domain"/>
    <property type="match status" value="1"/>
</dbReference>
<dbReference type="InterPro" id="IPR005824">
    <property type="entry name" value="KOW"/>
</dbReference>
<dbReference type="InterPro" id="IPR006645">
    <property type="entry name" value="NGN-like_dom"/>
</dbReference>
<dbReference type="EMBL" id="CP002543">
    <property type="protein sequence ID" value="ADY74086.1"/>
    <property type="molecule type" value="Genomic_DNA"/>
</dbReference>
<dbReference type="HOGENOM" id="CLU_067287_5_0_0"/>
<dbReference type="SUPFAM" id="SSF50104">
    <property type="entry name" value="Translation proteins SH3-like domain"/>
    <property type="match status" value="1"/>
</dbReference>
<protein>
    <submittedName>
        <fullName evidence="3">NGN domain-containing protein</fullName>
    </submittedName>
</protein>
<dbReference type="GO" id="GO:0006354">
    <property type="term" value="P:DNA-templated transcription elongation"/>
    <property type="evidence" value="ECO:0007669"/>
    <property type="project" value="InterPro"/>
</dbReference>
<dbReference type="STRING" id="868864.Dester_1456"/>